<dbReference type="InterPro" id="IPR011990">
    <property type="entry name" value="TPR-like_helical_dom_sf"/>
</dbReference>
<dbReference type="Gene3D" id="1.25.40.10">
    <property type="entry name" value="Tetratricopeptide repeat domain"/>
    <property type="match status" value="2"/>
</dbReference>
<feature type="signal peptide" evidence="2">
    <location>
        <begin position="1"/>
        <end position="27"/>
    </location>
</feature>
<evidence type="ECO:0000256" key="2">
    <source>
        <dbReference type="SAM" id="SignalP"/>
    </source>
</evidence>
<proteinExistence type="predicted"/>
<keyword evidence="1" id="KW-0472">Membrane</keyword>
<accession>A0ABV2LTG9</accession>
<dbReference type="InterPro" id="IPR019734">
    <property type="entry name" value="TPR_rpt"/>
</dbReference>
<dbReference type="EMBL" id="JBEPMO010000001">
    <property type="protein sequence ID" value="MET3730743.1"/>
    <property type="molecule type" value="Genomic_DNA"/>
</dbReference>
<keyword evidence="4" id="KW-1185">Reference proteome</keyword>
<evidence type="ECO:0000313" key="3">
    <source>
        <dbReference type="EMBL" id="MET3730743.1"/>
    </source>
</evidence>
<feature type="transmembrane region" description="Helical" evidence="1">
    <location>
        <begin position="335"/>
        <end position="356"/>
    </location>
</feature>
<dbReference type="SUPFAM" id="SSF48452">
    <property type="entry name" value="TPR-like"/>
    <property type="match status" value="2"/>
</dbReference>
<feature type="chain" id="PRO_5046043120" description="Tetratricopeptide repeat-containing protein" evidence="2">
    <location>
        <begin position="28"/>
        <end position="375"/>
    </location>
</feature>
<evidence type="ECO:0000256" key="1">
    <source>
        <dbReference type="SAM" id="Phobius"/>
    </source>
</evidence>
<organism evidence="3 4">
    <name type="scientific">Moheibacter stercoris</name>
    <dbReference type="NCBI Taxonomy" id="1628251"/>
    <lineage>
        <taxon>Bacteria</taxon>
        <taxon>Pseudomonadati</taxon>
        <taxon>Bacteroidota</taxon>
        <taxon>Flavobacteriia</taxon>
        <taxon>Flavobacteriales</taxon>
        <taxon>Weeksellaceae</taxon>
        <taxon>Moheibacter</taxon>
    </lineage>
</organism>
<gene>
    <name evidence="3" type="ORF">ABID46_000295</name>
</gene>
<comment type="caution">
    <text evidence="3">The sequence shown here is derived from an EMBL/GenBank/DDBJ whole genome shotgun (WGS) entry which is preliminary data.</text>
</comment>
<name>A0ABV2LTG9_9FLAO</name>
<dbReference type="SMART" id="SM00028">
    <property type="entry name" value="TPR"/>
    <property type="match status" value="4"/>
</dbReference>
<keyword evidence="2" id="KW-0732">Signal</keyword>
<reference evidence="3 4" key="1">
    <citation type="submission" date="2024-06" db="EMBL/GenBank/DDBJ databases">
        <title>Genomic Encyclopedia of Type Strains, Phase IV (KMG-IV): sequencing the most valuable type-strain genomes for metagenomic binning, comparative biology and taxonomic classification.</title>
        <authorList>
            <person name="Goeker M."/>
        </authorList>
    </citation>
    <scope>NUCLEOTIDE SEQUENCE [LARGE SCALE GENOMIC DNA]</scope>
    <source>
        <strain evidence="3 4">DSM 29388</strain>
    </source>
</reference>
<dbReference type="PANTHER" id="PTHR46574">
    <property type="entry name" value="43 KDA RECEPTOR-ASSOCIATED PROTEIN OF THE SYNAPSE"/>
    <property type="match status" value="1"/>
</dbReference>
<dbReference type="PANTHER" id="PTHR46574:SF1">
    <property type="entry name" value="43 KDA RECEPTOR-ASSOCIATED PROTEIN OF THE SYNAPSE"/>
    <property type="match status" value="1"/>
</dbReference>
<protein>
    <recommendedName>
        <fullName evidence="5">Tetratricopeptide repeat-containing protein</fullName>
    </recommendedName>
</protein>
<dbReference type="Proteomes" id="UP001549146">
    <property type="component" value="Unassembled WGS sequence"/>
</dbReference>
<keyword evidence="1" id="KW-0812">Transmembrane</keyword>
<evidence type="ECO:0000313" key="4">
    <source>
        <dbReference type="Proteomes" id="UP001549146"/>
    </source>
</evidence>
<dbReference type="RefSeq" id="WP_354506132.1">
    <property type="nucleotide sequence ID" value="NZ_JBEPMO010000001.1"/>
</dbReference>
<sequence length="375" mass="43341">MCSRKSIFWRFCGLICLLQFSVLTAQSKEDSLYNQAVIDVYDNPDKTIEFAQKYLKENSNNPKKQVQALLLISNSYASKRDYQKSLEYALKSKEIKISEDHKVLEMQILNKIAAQYHQLGVNDKALEVLDEADLVAINYQHQDSIRFLIGNNYAIRGFIYRDQLSCDIAIEYLNKAYQEFSSSEESPRSMANKSVTAYNIANCYVNLNQIESAKSHFLTAKQLAQQADANSLTSFAMKGLAEIYTLESQYEKAIQELILAEKLADKVGDLVLNRGIYQGLSANYLAIKDWENYHKFNVEFEKLSSQIKENERSTINTILDHFSQEMNEKKSKTRLYYFAILTGLISLFLGLFFWIFKRQKYFQSQLNSLKSQIKI</sequence>
<evidence type="ECO:0008006" key="5">
    <source>
        <dbReference type="Google" id="ProtNLM"/>
    </source>
</evidence>
<keyword evidence="1" id="KW-1133">Transmembrane helix</keyword>
<dbReference type="InterPro" id="IPR052480">
    <property type="entry name" value="RAPsyn"/>
</dbReference>